<dbReference type="Pfam" id="PF02423">
    <property type="entry name" value="OCD_Mu_crystall"/>
    <property type="match status" value="1"/>
</dbReference>
<dbReference type="Proteomes" id="UP001595923">
    <property type="component" value="Unassembled WGS sequence"/>
</dbReference>
<dbReference type="PANTHER" id="PTHR13812:SF19">
    <property type="entry name" value="KETIMINE REDUCTASE MU-CRYSTALLIN"/>
    <property type="match status" value="1"/>
</dbReference>
<dbReference type="EMBL" id="JBHSFQ010000046">
    <property type="protein sequence ID" value="MFC4565741.1"/>
    <property type="molecule type" value="Genomic_DNA"/>
</dbReference>
<organism evidence="1 2">
    <name type="scientific">Nocardiopsis mangrovi</name>
    <dbReference type="NCBI Taxonomy" id="1179818"/>
    <lineage>
        <taxon>Bacteria</taxon>
        <taxon>Bacillati</taxon>
        <taxon>Actinomycetota</taxon>
        <taxon>Actinomycetes</taxon>
        <taxon>Streptosporangiales</taxon>
        <taxon>Nocardiopsidaceae</taxon>
        <taxon>Nocardiopsis</taxon>
    </lineage>
</organism>
<dbReference type="SUPFAM" id="SSF51735">
    <property type="entry name" value="NAD(P)-binding Rossmann-fold domains"/>
    <property type="match status" value="1"/>
</dbReference>
<dbReference type="PANTHER" id="PTHR13812">
    <property type="entry name" value="KETIMINE REDUCTASE MU-CRYSTALLIN"/>
    <property type="match status" value="1"/>
</dbReference>
<dbReference type="InterPro" id="IPR036291">
    <property type="entry name" value="NAD(P)-bd_dom_sf"/>
</dbReference>
<dbReference type="PIRSF" id="PIRSF001439">
    <property type="entry name" value="CryM"/>
    <property type="match status" value="1"/>
</dbReference>
<name>A0ABV9E3J7_9ACTN</name>
<dbReference type="RefSeq" id="WP_378580001.1">
    <property type="nucleotide sequence ID" value="NZ_JBHSFQ010000046.1"/>
</dbReference>
<evidence type="ECO:0000313" key="2">
    <source>
        <dbReference type="Proteomes" id="UP001595923"/>
    </source>
</evidence>
<evidence type="ECO:0000313" key="1">
    <source>
        <dbReference type="EMBL" id="MFC4565741.1"/>
    </source>
</evidence>
<sequence length="313" mass="32474">MPFLDSDAVHAALPMRDAVRALQQALRDGLSPEADPPRGVLPVDNGQLLLMPAHGRAYAGVKVATVAPGNPARGLPRIQGRYLLLCAETLTPLATLDGIALTDIRTAAVSAAAADLLAPRDASRLVLFGGGPQARSHLRALHAVRPITRVTVVGRTPDRARTLARGLPDISGVRVDTGGPEAVASADLVACCTTATTPLFDGDLLPPHATVVAVGSHEPGAREVDTRTVLRSTVVVEAVSAATREAGDIVQVIREGLLDPAALVPLADLARGAALPVDGRPRLFKSVGMAWEDLVLAGAAYEAGRARPVRGNR</sequence>
<dbReference type="Gene3D" id="3.30.1780.10">
    <property type="entry name" value="ornithine cyclodeaminase, domain 1"/>
    <property type="match status" value="1"/>
</dbReference>
<proteinExistence type="predicted"/>
<dbReference type="InterPro" id="IPR003462">
    <property type="entry name" value="ODC_Mu_crystall"/>
</dbReference>
<dbReference type="Gene3D" id="3.40.50.720">
    <property type="entry name" value="NAD(P)-binding Rossmann-like Domain"/>
    <property type="match status" value="1"/>
</dbReference>
<gene>
    <name evidence="1" type="ORF">ACFO4E_28110</name>
</gene>
<reference evidence="2" key="1">
    <citation type="journal article" date="2019" name="Int. J. Syst. Evol. Microbiol.">
        <title>The Global Catalogue of Microorganisms (GCM) 10K type strain sequencing project: providing services to taxonomists for standard genome sequencing and annotation.</title>
        <authorList>
            <consortium name="The Broad Institute Genomics Platform"/>
            <consortium name="The Broad Institute Genome Sequencing Center for Infectious Disease"/>
            <person name="Wu L."/>
            <person name="Ma J."/>
        </authorList>
    </citation>
    <scope>NUCLEOTIDE SEQUENCE [LARGE SCALE GENOMIC DNA]</scope>
    <source>
        <strain evidence="2">XZYJ18</strain>
    </source>
</reference>
<accession>A0ABV9E3J7</accession>
<comment type="caution">
    <text evidence="1">The sequence shown here is derived from an EMBL/GenBank/DDBJ whole genome shotgun (WGS) entry which is preliminary data.</text>
</comment>
<dbReference type="InterPro" id="IPR023401">
    <property type="entry name" value="ODC_N"/>
</dbReference>
<protein>
    <submittedName>
        <fullName evidence="1">Ornithine cyclodeaminase family protein</fullName>
    </submittedName>
</protein>
<keyword evidence="2" id="KW-1185">Reference proteome</keyword>